<dbReference type="AlphaFoldDB" id="A0A7I8JZ67"/>
<keyword evidence="3" id="KW-1185">Reference proteome</keyword>
<protein>
    <submittedName>
        <fullName evidence="2">Uncharacterized protein</fullName>
    </submittedName>
</protein>
<evidence type="ECO:0000313" key="2">
    <source>
        <dbReference type="EMBL" id="CAA7389283.1"/>
    </source>
</evidence>
<reference evidence="2" key="1">
    <citation type="submission" date="2020-02" db="EMBL/GenBank/DDBJ databases">
        <authorList>
            <person name="Scholz U."/>
            <person name="Mascher M."/>
            <person name="Fiebig A."/>
        </authorList>
    </citation>
    <scope>NUCLEOTIDE SEQUENCE</scope>
</reference>
<accession>A0A7I8JZ67</accession>
<feature type="compositionally biased region" description="Basic and acidic residues" evidence="1">
    <location>
        <begin position="7"/>
        <end position="30"/>
    </location>
</feature>
<proteinExistence type="predicted"/>
<gene>
    <name evidence="2" type="ORF">SI8410_01001361</name>
</gene>
<dbReference type="Proteomes" id="UP000663760">
    <property type="component" value="Chromosome 1"/>
</dbReference>
<feature type="region of interest" description="Disordered" evidence="1">
    <location>
        <begin position="1"/>
        <end position="44"/>
    </location>
</feature>
<organism evidence="2 3">
    <name type="scientific">Spirodela intermedia</name>
    <name type="common">Intermediate duckweed</name>
    <dbReference type="NCBI Taxonomy" id="51605"/>
    <lineage>
        <taxon>Eukaryota</taxon>
        <taxon>Viridiplantae</taxon>
        <taxon>Streptophyta</taxon>
        <taxon>Embryophyta</taxon>
        <taxon>Tracheophyta</taxon>
        <taxon>Spermatophyta</taxon>
        <taxon>Magnoliopsida</taxon>
        <taxon>Liliopsida</taxon>
        <taxon>Araceae</taxon>
        <taxon>Lemnoideae</taxon>
        <taxon>Spirodela</taxon>
    </lineage>
</organism>
<evidence type="ECO:0000313" key="3">
    <source>
        <dbReference type="Proteomes" id="UP000663760"/>
    </source>
</evidence>
<feature type="region of interest" description="Disordered" evidence="1">
    <location>
        <begin position="54"/>
        <end position="73"/>
    </location>
</feature>
<evidence type="ECO:0000256" key="1">
    <source>
        <dbReference type="SAM" id="MobiDB-lite"/>
    </source>
</evidence>
<name>A0A7I8JZ67_SPIIN</name>
<sequence>MVAGMNKADESKKKMDHRDNEHEHEHEHGQRKGRPQPFLERAPVRSTAYCVNPLLDDPRVSRHEEPLQVSDVD</sequence>
<feature type="compositionally biased region" description="Basic and acidic residues" evidence="1">
    <location>
        <begin position="56"/>
        <end position="66"/>
    </location>
</feature>
<dbReference type="EMBL" id="LR746264">
    <property type="protein sequence ID" value="CAA7389283.1"/>
    <property type="molecule type" value="Genomic_DNA"/>
</dbReference>